<dbReference type="RefSeq" id="XP_062789515.1">
    <property type="nucleotide sequence ID" value="XM_062933464.1"/>
</dbReference>
<protein>
    <submittedName>
        <fullName evidence="1">Uncharacterized protein</fullName>
    </submittedName>
</protein>
<keyword evidence="2" id="KW-1185">Reference proteome</keyword>
<gene>
    <name evidence="1" type="ORF">IL334_001709</name>
</gene>
<dbReference type="GeneID" id="87953840"/>
<sequence>MSDLSGKPNTPTHLPKCTILSGDVDHFALHEGVYYIVTVGTEGWKRVEEMIKKDIKDPNIKMAIVANSDDSYSRESTAVDYIEPEAESGAQIQDRPQPKGV</sequence>
<dbReference type="EMBL" id="CP141882">
    <property type="protein sequence ID" value="WRT64775.1"/>
    <property type="molecule type" value="Genomic_DNA"/>
</dbReference>
<accession>A0ABZ1CU95</accession>
<reference evidence="1 2" key="1">
    <citation type="submission" date="2024-01" db="EMBL/GenBank/DDBJ databases">
        <title>Comparative genomics of Cryptococcus and Kwoniella reveals pathogenesis evolution and contrasting modes of karyotype evolution via chromosome fusion or intercentromeric recombination.</title>
        <authorList>
            <person name="Coelho M.A."/>
            <person name="David-Palma M."/>
            <person name="Shea T."/>
            <person name="Bowers K."/>
            <person name="McGinley-Smith S."/>
            <person name="Mohammad A.W."/>
            <person name="Gnirke A."/>
            <person name="Yurkov A.M."/>
            <person name="Nowrousian M."/>
            <person name="Sun S."/>
            <person name="Cuomo C.A."/>
            <person name="Heitman J."/>
        </authorList>
    </citation>
    <scope>NUCLEOTIDE SEQUENCE [LARGE SCALE GENOMIC DNA]</scope>
    <source>
        <strain evidence="1">CBS 11374</strain>
    </source>
</reference>
<evidence type="ECO:0000313" key="1">
    <source>
        <dbReference type="EMBL" id="WRT64775.1"/>
    </source>
</evidence>
<name>A0ABZ1CU95_9TREE</name>
<proteinExistence type="predicted"/>
<organism evidence="1 2">
    <name type="scientific">Kwoniella shivajii</name>
    <dbReference type="NCBI Taxonomy" id="564305"/>
    <lineage>
        <taxon>Eukaryota</taxon>
        <taxon>Fungi</taxon>
        <taxon>Dikarya</taxon>
        <taxon>Basidiomycota</taxon>
        <taxon>Agaricomycotina</taxon>
        <taxon>Tremellomycetes</taxon>
        <taxon>Tremellales</taxon>
        <taxon>Cryptococcaceae</taxon>
        <taxon>Kwoniella</taxon>
    </lineage>
</organism>
<dbReference type="Proteomes" id="UP001329825">
    <property type="component" value="Chromosome 2"/>
</dbReference>
<evidence type="ECO:0000313" key="2">
    <source>
        <dbReference type="Proteomes" id="UP001329825"/>
    </source>
</evidence>